<organism evidence="1">
    <name type="scientific">marine sediment metagenome</name>
    <dbReference type="NCBI Taxonomy" id="412755"/>
    <lineage>
        <taxon>unclassified sequences</taxon>
        <taxon>metagenomes</taxon>
        <taxon>ecological metagenomes</taxon>
    </lineage>
</organism>
<sequence>MEKITKEKLDKLIEIKGKVRGAVFQTDAKNVLAKEGEEGLQKLEKRVKDLGYDIDYRSGKATDWHPVGLRIISLLLIKDTFDWTDSEIREIGKRAPKFSFLVKFIFKLFAPLKKLVKEIPSDWKEHYTIGEMEVLKFDEENKEMALHLKDFKIDPIFCIYLEGFIERVLLFVEQGVVTKETKCMFRGDPSHEYTSQWK</sequence>
<protein>
    <recommendedName>
        <fullName evidence="2">4-vinyl reductase 4VR domain-containing protein</fullName>
    </recommendedName>
</protein>
<evidence type="ECO:0000313" key="1">
    <source>
        <dbReference type="EMBL" id="KKN97107.1"/>
    </source>
</evidence>
<gene>
    <name evidence="1" type="ORF">LCGC14_0160650</name>
</gene>
<dbReference type="EMBL" id="LAZR01000060">
    <property type="protein sequence ID" value="KKN97107.1"/>
    <property type="molecule type" value="Genomic_DNA"/>
</dbReference>
<name>A0A0F9VBF4_9ZZZZ</name>
<dbReference type="AlphaFoldDB" id="A0A0F9VBF4"/>
<accession>A0A0F9VBF4</accession>
<reference evidence="1" key="1">
    <citation type="journal article" date="2015" name="Nature">
        <title>Complex archaea that bridge the gap between prokaryotes and eukaryotes.</title>
        <authorList>
            <person name="Spang A."/>
            <person name="Saw J.H."/>
            <person name="Jorgensen S.L."/>
            <person name="Zaremba-Niedzwiedzka K."/>
            <person name="Martijn J."/>
            <person name="Lind A.E."/>
            <person name="van Eijk R."/>
            <person name="Schleper C."/>
            <person name="Guy L."/>
            <person name="Ettema T.J."/>
        </authorList>
    </citation>
    <scope>NUCLEOTIDE SEQUENCE</scope>
</reference>
<proteinExistence type="predicted"/>
<comment type="caution">
    <text evidence="1">The sequence shown here is derived from an EMBL/GenBank/DDBJ whole genome shotgun (WGS) entry which is preliminary data.</text>
</comment>
<evidence type="ECO:0008006" key="2">
    <source>
        <dbReference type="Google" id="ProtNLM"/>
    </source>
</evidence>